<dbReference type="KEGG" id="vcn:VOLCADRAFT_104985"/>
<sequence length="168" mass="18563">MFLLHRSFFMSYWQPPPSPPKPPSPPPPPPTFSFSVTVEFTSIFPWLGKPDRQFGRDVNCTELADLISTDLTTAATQAQTSFLIPLQVNTCNNSRFVMSGAIARDWSACLELDTLINDRMLPYPSNFITNNPEYLHSFNVAVSVCGLVLSYVPPGGICKGSMSRAVTN</sequence>
<dbReference type="OrthoDB" id="560246at2759"/>
<name>D8TXM5_VOLCA</name>
<dbReference type="RefSeq" id="XP_002951137.1">
    <property type="nucleotide sequence ID" value="XM_002951091.1"/>
</dbReference>
<keyword evidence="2" id="KW-1185">Reference proteome</keyword>
<accession>D8TXM5</accession>
<dbReference type="InParanoid" id="D8TXM5"/>
<organism evidence="2">
    <name type="scientific">Volvox carteri f. nagariensis</name>
    <dbReference type="NCBI Taxonomy" id="3068"/>
    <lineage>
        <taxon>Eukaryota</taxon>
        <taxon>Viridiplantae</taxon>
        <taxon>Chlorophyta</taxon>
        <taxon>core chlorophytes</taxon>
        <taxon>Chlorophyceae</taxon>
        <taxon>CS clade</taxon>
        <taxon>Chlamydomonadales</taxon>
        <taxon>Volvocaceae</taxon>
        <taxon>Volvox</taxon>
    </lineage>
</organism>
<reference evidence="1 2" key="1">
    <citation type="journal article" date="2010" name="Science">
        <title>Genomic analysis of organismal complexity in the multicellular green alga Volvox carteri.</title>
        <authorList>
            <person name="Prochnik S.E."/>
            <person name="Umen J."/>
            <person name="Nedelcu A.M."/>
            <person name="Hallmann A."/>
            <person name="Miller S.M."/>
            <person name="Nishii I."/>
            <person name="Ferris P."/>
            <person name="Kuo A."/>
            <person name="Mitros T."/>
            <person name="Fritz-Laylin L.K."/>
            <person name="Hellsten U."/>
            <person name="Chapman J."/>
            <person name="Simakov O."/>
            <person name="Rensing S.A."/>
            <person name="Terry A."/>
            <person name="Pangilinan J."/>
            <person name="Kapitonov V."/>
            <person name="Jurka J."/>
            <person name="Salamov A."/>
            <person name="Shapiro H."/>
            <person name="Schmutz J."/>
            <person name="Grimwood J."/>
            <person name="Lindquist E."/>
            <person name="Lucas S."/>
            <person name="Grigoriev I.V."/>
            <person name="Schmitt R."/>
            <person name="Kirk D."/>
            <person name="Rokhsar D.S."/>
        </authorList>
    </citation>
    <scope>NUCLEOTIDE SEQUENCE [LARGE SCALE GENOMIC DNA]</scope>
    <source>
        <strain evidence="2">f. Nagariensis / Eve</strain>
    </source>
</reference>
<evidence type="ECO:0008006" key="3">
    <source>
        <dbReference type="Google" id="ProtNLM"/>
    </source>
</evidence>
<evidence type="ECO:0000313" key="2">
    <source>
        <dbReference type="Proteomes" id="UP000001058"/>
    </source>
</evidence>
<evidence type="ECO:0000313" key="1">
    <source>
        <dbReference type="EMBL" id="EFJ47666.1"/>
    </source>
</evidence>
<gene>
    <name evidence="1" type="ORF">VOLCADRAFT_104985</name>
</gene>
<protein>
    <recommendedName>
        <fullName evidence="3">Pherophorin domain-containing protein</fullName>
    </recommendedName>
</protein>
<dbReference type="Proteomes" id="UP000001058">
    <property type="component" value="Unassembled WGS sequence"/>
</dbReference>
<dbReference type="GeneID" id="9615297"/>
<dbReference type="AlphaFoldDB" id="D8TXM5"/>
<proteinExistence type="predicted"/>
<dbReference type="EMBL" id="GL378343">
    <property type="protein sequence ID" value="EFJ47666.1"/>
    <property type="molecule type" value="Genomic_DNA"/>
</dbReference>